<organism evidence="1 2">
    <name type="scientific">Hydnum rufescens UP504</name>
    <dbReference type="NCBI Taxonomy" id="1448309"/>
    <lineage>
        <taxon>Eukaryota</taxon>
        <taxon>Fungi</taxon>
        <taxon>Dikarya</taxon>
        <taxon>Basidiomycota</taxon>
        <taxon>Agaricomycotina</taxon>
        <taxon>Agaricomycetes</taxon>
        <taxon>Cantharellales</taxon>
        <taxon>Hydnaceae</taxon>
        <taxon>Hydnum</taxon>
    </lineage>
</organism>
<evidence type="ECO:0000313" key="2">
    <source>
        <dbReference type="Proteomes" id="UP000886523"/>
    </source>
</evidence>
<evidence type="ECO:0000313" key="1">
    <source>
        <dbReference type="EMBL" id="KAF9503801.1"/>
    </source>
</evidence>
<proteinExistence type="predicted"/>
<dbReference type="EMBL" id="MU129300">
    <property type="protein sequence ID" value="KAF9503801.1"/>
    <property type="molecule type" value="Genomic_DNA"/>
</dbReference>
<sequence>MPGIRGRTIIARGPITIPAEMAILRSAPSGPELAKMAKNWPKIGRNWGLRESQTCSRPYGLIRDNGFSPVTKSLGPNMVTPWELICNSAFEQFASMGPHEKNGHPVGTGIFASSEPNWLLWSQIGLEDSILIEVAM</sequence>
<reference evidence="1" key="1">
    <citation type="journal article" date="2020" name="Nat. Commun.">
        <title>Large-scale genome sequencing of mycorrhizal fungi provides insights into the early evolution of symbiotic traits.</title>
        <authorList>
            <person name="Miyauchi S."/>
            <person name="Kiss E."/>
            <person name="Kuo A."/>
            <person name="Drula E."/>
            <person name="Kohler A."/>
            <person name="Sanchez-Garcia M."/>
            <person name="Morin E."/>
            <person name="Andreopoulos B."/>
            <person name="Barry K.W."/>
            <person name="Bonito G."/>
            <person name="Buee M."/>
            <person name="Carver A."/>
            <person name="Chen C."/>
            <person name="Cichocki N."/>
            <person name="Clum A."/>
            <person name="Culley D."/>
            <person name="Crous P.W."/>
            <person name="Fauchery L."/>
            <person name="Girlanda M."/>
            <person name="Hayes R.D."/>
            <person name="Keri Z."/>
            <person name="LaButti K."/>
            <person name="Lipzen A."/>
            <person name="Lombard V."/>
            <person name="Magnuson J."/>
            <person name="Maillard F."/>
            <person name="Murat C."/>
            <person name="Nolan M."/>
            <person name="Ohm R.A."/>
            <person name="Pangilinan J."/>
            <person name="Pereira M.F."/>
            <person name="Perotto S."/>
            <person name="Peter M."/>
            <person name="Pfister S."/>
            <person name="Riley R."/>
            <person name="Sitrit Y."/>
            <person name="Stielow J.B."/>
            <person name="Szollosi G."/>
            <person name="Zifcakova L."/>
            <person name="Stursova M."/>
            <person name="Spatafora J.W."/>
            <person name="Tedersoo L."/>
            <person name="Vaario L.M."/>
            <person name="Yamada A."/>
            <person name="Yan M."/>
            <person name="Wang P."/>
            <person name="Xu J."/>
            <person name="Bruns T."/>
            <person name="Baldrian P."/>
            <person name="Vilgalys R."/>
            <person name="Dunand C."/>
            <person name="Henrissat B."/>
            <person name="Grigoriev I.V."/>
            <person name="Hibbett D."/>
            <person name="Nagy L.G."/>
            <person name="Martin F.M."/>
        </authorList>
    </citation>
    <scope>NUCLEOTIDE SEQUENCE</scope>
    <source>
        <strain evidence="1">UP504</strain>
    </source>
</reference>
<gene>
    <name evidence="1" type="ORF">BS47DRAFT_1369272</name>
</gene>
<protein>
    <submittedName>
        <fullName evidence="1">Uncharacterized protein</fullName>
    </submittedName>
</protein>
<dbReference type="AlphaFoldDB" id="A0A9P6ADP2"/>
<comment type="caution">
    <text evidence="1">The sequence shown here is derived from an EMBL/GenBank/DDBJ whole genome shotgun (WGS) entry which is preliminary data.</text>
</comment>
<accession>A0A9P6ADP2</accession>
<keyword evidence="2" id="KW-1185">Reference proteome</keyword>
<dbReference type="Proteomes" id="UP000886523">
    <property type="component" value="Unassembled WGS sequence"/>
</dbReference>
<name>A0A9P6ADP2_9AGAM</name>